<comment type="caution">
    <text evidence="2">The sequence shown here is derived from an EMBL/GenBank/DDBJ whole genome shotgun (WGS) entry which is preliminary data.</text>
</comment>
<dbReference type="SUPFAM" id="SSF52091">
    <property type="entry name" value="SpoIIaa-like"/>
    <property type="match status" value="1"/>
</dbReference>
<gene>
    <name evidence="2" type="ORF">EV378_0411</name>
</gene>
<dbReference type="InterPro" id="IPR036513">
    <property type="entry name" value="STAS_dom_sf"/>
</dbReference>
<organism evidence="2 3">
    <name type="scientific">Pseudonocardia endophytica</name>
    <dbReference type="NCBI Taxonomy" id="401976"/>
    <lineage>
        <taxon>Bacteria</taxon>
        <taxon>Bacillati</taxon>
        <taxon>Actinomycetota</taxon>
        <taxon>Actinomycetes</taxon>
        <taxon>Pseudonocardiales</taxon>
        <taxon>Pseudonocardiaceae</taxon>
        <taxon>Pseudonocardia</taxon>
    </lineage>
</organism>
<accession>A0A4R1HUK0</accession>
<feature type="domain" description="STAS" evidence="1">
    <location>
        <begin position="1"/>
        <end position="67"/>
    </location>
</feature>
<dbReference type="InterPro" id="IPR002645">
    <property type="entry name" value="STAS_dom"/>
</dbReference>
<dbReference type="Pfam" id="PF13466">
    <property type="entry name" value="STAS_2"/>
    <property type="match status" value="1"/>
</dbReference>
<sequence>MLTLAGDMDIATTDVFATAAAGAVTADPGGRIVLELNRVGFLAAHGLAAVLATHDHARRSGGSVVLVVDEVAPAAATLRFLPAEAALLIYSTLTAALAAPAPGPEPT</sequence>
<evidence type="ECO:0000313" key="3">
    <source>
        <dbReference type="Proteomes" id="UP000295560"/>
    </source>
</evidence>
<evidence type="ECO:0000313" key="2">
    <source>
        <dbReference type="EMBL" id="TCK24635.1"/>
    </source>
</evidence>
<dbReference type="EMBL" id="SMFZ01000001">
    <property type="protein sequence ID" value="TCK24635.1"/>
    <property type="molecule type" value="Genomic_DNA"/>
</dbReference>
<reference evidence="2 3" key="1">
    <citation type="submission" date="2019-03" db="EMBL/GenBank/DDBJ databases">
        <title>Sequencing the genomes of 1000 actinobacteria strains.</title>
        <authorList>
            <person name="Klenk H.-P."/>
        </authorList>
    </citation>
    <scope>NUCLEOTIDE SEQUENCE [LARGE SCALE GENOMIC DNA]</scope>
    <source>
        <strain evidence="2 3">DSM 44969</strain>
    </source>
</reference>
<dbReference type="Gene3D" id="3.30.750.24">
    <property type="entry name" value="STAS domain"/>
    <property type="match status" value="1"/>
</dbReference>
<proteinExistence type="predicted"/>
<name>A0A4R1HUK0_PSEEN</name>
<dbReference type="Proteomes" id="UP000295560">
    <property type="component" value="Unassembled WGS sequence"/>
</dbReference>
<dbReference type="InterPro" id="IPR058548">
    <property type="entry name" value="MlaB-like_STAS"/>
</dbReference>
<evidence type="ECO:0000259" key="1">
    <source>
        <dbReference type="PROSITE" id="PS50801"/>
    </source>
</evidence>
<dbReference type="PROSITE" id="PS50801">
    <property type="entry name" value="STAS"/>
    <property type="match status" value="1"/>
</dbReference>
<protein>
    <submittedName>
        <fullName evidence="2">Anti-anti-sigma factor</fullName>
    </submittedName>
</protein>
<keyword evidence="3" id="KW-1185">Reference proteome</keyword>
<dbReference type="OrthoDB" id="9793697at2"/>
<dbReference type="AlphaFoldDB" id="A0A4R1HUK0"/>